<dbReference type="EMBL" id="BART01001032">
    <property type="protein sequence ID" value="GAG60859.1"/>
    <property type="molecule type" value="Genomic_DNA"/>
</dbReference>
<keyword evidence="2" id="KW-0805">Transcription regulation</keyword>
<feature type="domain" description="Transcriptional regulator LacI/GalR-like sensor" evidence="5">
    <location>
        <begin position="127"/>
        <end position="291"/>
    </location>
</feature>
<feature type="non-terminal residue" evidence="6">
    <location>
        <position position="1"/>
    </location>
</feature>
<dbReference type="InterPro" id="IPR028082">
    <property type="entry name" value="Peripla_BP_I"/>
</dbReference>
<dbReference type="Pfam" id="PF13377">
    <property type="entry name" value="Peripla_BP_3"/>
    <property type="match status" value="1"/>
</dbReference>
<evidence type="ECO:0000313" key="6">
    <source>
        <dbReference type="EMBL" id="GAG60859.1"/>
    </source>
</evidence>
<proteinExistence type="predicted"/>
<dbReference type="CDD" id="cd06267">
    <property type="entry name" value="PBP1_LacI_sugar_binding-like"/>
    <property type="match status" value="1"/>
</dbReference>
<reference evidence="6" key="1">
    <citation type="journal article" date="2014" name="Front. Microbiol.">
        <title>High frequency of phylogenetically diverse reductive dehalogenase-homologous genes in deep subseafloor sedimentary metagenomes.</title>
        <authorList>
            <person name="Kawai M."/>
            <person name="Futagami T."/>
            <person name="Toyoda A."/>
            <person name="Takaki Y."/>
            <person name="Nishi S."/>
            <person name="Hori S."/>
            <person name="Arai W."/>
            <person name="Tsubouchi T."/>
            <person name="Morono Y."/>
            <person name="Uchiyama I."/>
            <person name="Ito T."/>
            <person name="Fujiyama A."/>
            <person name="Inagaki F."/>
            <person name="Takami H."/>
        </authorList>
    </citation>
    <scope>NUCLEOTIDE SEQUENCE</scope>
    <source>
        <strain evidence="6">Expedition CK06-06</strain>
    </source>
</reference>
<organism evidence="6">
    <name type="scientific">marine sediment metagenome</name>
    <dbReference type="NCBI Taxonomy" id="412755"/>
    <lineage>
        <taxon>unclassified sequences</taxon>
        <taxon>metagenomes</taxon>
        <taxon>ecological metagenomes</taxon>
    </lineage>
</organism>
<keyword evidence="1" id="KW-0678">Repressor</keyword>
<dbReference type="PANTHER" id="PTHR30146:SF148">
    <property type="entry name" value="HTH-TYPE TRANSCRIPTIONAL REPRESSOR PURR-RELATED"/>
    <property type="match status" value="1"/>
</dbReference>
<name>X0YVS4_9ZZZZ</name>
<sequence length="312" mass="34827">ELKYEVNAVARNLRQKKTNSIGVIVGNVLSPFYSIIAKTVEDIANKWGYSTILCNGDENPEKELKYLKILKSNRVDGIILVPTGKNSNYINWMIDSGVKIVLLDRLIKGTNCDAVLVDNENGSYKAVKYLIEQGYRKIGIINGYLDRTTGRERFNGYLRALREAGISPDDNLIKIGNFKEDSGMKLTKELLENSNRPQAIFTTNMDMTLGALIAIKKMGISIPDELGIIGFDDPEWASILSPPLTVVSQPTNALASTAAELLIKKIEDKKTGTSHEPLIMTLHTKLVIRNSAQKIKLHLLRLKIPKLMMRTK</sequence>
<accession>X0YVS4</accession>
<keyword evidence="4" id="KW-0804">Transcription</keyword>
<dbReference type="AlphaFoldDB" id="X0YVS4"/>
<dbReference type="InterPro" id="IPR046335">
    <property type="entry name" value="LacI/GalR-like_sensor"/>
</dbReference>
<evidence type="ECO:0000256" key="2">
    <source>
        <dbReference type="ARBA" id="ARBA00023015"/>
    </source>
</evidence>
<gene>
    <name evidence="6" type="ORF">S01H4_04001</name>
</gene>
<dbReference type="GO" id="GO:0003700">
    <property type="term" value="F:DNA-binding transcription factor activity"/>
    <property type="evidence" value="ECO:0007669"/>
    <property type="project" value="TreeGrafter"/>
</dbReference>
<dbReference type="GO" id="GO:0000976">
    <property type="term" value="F:transcription cis-regulatory region binding"/>
    <property type="evidence" value="ECO:0007669"/>
    <property type="project" value="TreeGrafter"/>
</dbReference>
<evidence type="ECO:0000256" key="1">
    <source>
        <dbReference type="ARBA" id="ARBA00022491"/>
    </source>
</evidence>
<evidence type="ECO:0000256" key="3">
    <source>
        <dbReference type="ARBA" id="ARBA00023125"/>
    </source>
</evidence>
<comment type="caution">
    <text evidence="6">The sequence shown here is derived from an EMBL/GenBank/DDBJ whole genome shotgun (WGS) entry which is preliminary data.</text>
</comment>
<dbReference type="PANTHER" id="PTHR30146">
    <property type="entry name" value="LACI-RELATED TRANSCRIPTIONAL REPRESSOR"/>
    <property type="match status" value="1"/>
</dbReference>
<evidence type="ECO:0000256" key="4">
    <source>
        <dbReference type="ARBA" id="ARBA00023163"/>
    </source>
</evidence>
<dbReference type="SUPFAM" id="SSF53822">
    <property type="entry name" value="Periplasmic binding protein-like I"/>
    <property type="match status" value="1"/>
</dbReference>
<keyword evidence="3" id="KW-0238">DNA-binding</keyword>
<protein>
    <recommendedName>
        <fullName evidence="5">Transcriptional regulator LacI/GalR-like sensor domain-containing protein</fullName>
    </recommendedName>
</protein>
<dbReference type="Gene3D" id="3.40.50.2300">
    <property type="match status" value="2"/>
</dbReference>
<evidence type="ECO:0000259" key="5">
    <source>
        <dbReference type="Pfam" id="PF13377"/>
    </source>
</evidence>